<feature type="binding site" evidence="5">
    <location>
        <position position="49"/>
    </location>
    <ligand>
        <name>pyruvate</name>
        <dbReference type="ChEBI" id="CHEBI:15361"/>
    </ligand>
</feature>
<dbReference type="GO" id="GO:0008840">
    <property type="term" value="F:4-hydroxy-tetrahydrodipicolinate synthase activity"/>
    <property type="evidence" value="ECO:0007669"/>
    <property type="project" value="TreeGrafter"/>
</dbReference>
<keyword evidence="7" id="KW-1185">Reference proteome</keyword>
<feature type="active site" description="Schiff-base intermediate with substrate" evidence="4">
    <location>
        <position position="165"/>
    </location>
</feature>
<proteinExistence type="inferred from homology"/>
<protein>
    <submittedName>
        <fullName evidence="6">4-hydroxy-tetrahydrodipicolinate synthase</fullName>
    </submittedName>
</protein>
<dbReference type="AlphaFoldDB" id="A0A1I3IFJ7"/>
<organism evidence="6 7">
    <name type="scientific">Aquamicrobium aerolatum DSM 21857</name>
    <dbReference type="NCBI Taxonomy" id="1121003"/>
    <lineage>
        <taxon>Bacteria</taxon>
        <taxon>Pseudomonadati</taxon>
        <taxon>Pseudomonadota</taxon>
        <taxon>Alphaproteobacteria</taxon>
        <taxon>Hyphomicrobiales</taxon>
        <taxon>Phyllobacteriaceae</taxon>
        <taxon>Aerobium</taxon>
    </lineage>
</organism>
<accession>A0A1I3IFJ7</accession>
<evidence type="ECO:0000256" key="3">
    <source>
        <dbReference type="PIRNR" id="PIRNR001365"/>
    </source>
</evidence>
<dbReference type="STRING" id="1121003.SAMN03080618_00564"/>
<dbReference type="SMART" id="SM01130">
    <property type="entry name" value="DHDPS"/>
    <property type="match status" value="1"/>
</dbReference>
<comment type="similarity">
    <text evidence="1 3">Belongs to the DapA family.</text>
</comment>
<evidence type="ECO:0000256" key="1">
    <source>
        <dbReference type="ARBA" id="ARBA00007592"/>
    </source>
</evidence>
<evidence type="ECO:0000313" key="6">
    <source>
        <dbReference type="EMBL" id="SFI46670.1"/>
    </source>
</evidence>
<dbReference type="OrthoDB" id="9778880at2"/>
<evidence type="ECO:0000256" key="5">
    <source>
        <dbReference type="PIRSR" id="PIRSR001365-2"/>
    </source>
</evidence>
<gene>
    <name evidence="6" type="ORF">SAMN03080618_00564</name>
</gene>
<dbReference type="Proteomes" id="UP000242763">
    <property type="component" value="Unassembled WGS sequence"/>
</dbReference>
<keyword evidence="2 3" id="KW-0456">Lyase</keyword>
<dbReference type="PIRSF" id="PIRSF001365">
    <property type="entry name" value="DHDPS"/>
    <property type="match status" value="1"/>
</dbReference>
<evidence type="ECO:0000256" key="2">
    <source>
        <dbReference type="ARBA" id="ARBA00023239"/>
    </source>
</evidence>
<feature type="active site" description="Proton donor/acceptor" evidence="4">
    <location>
        <position position="137"/>
    </location>
</feature>
<sequence length="313" mass="33693">MAHKKPIGSFVALVTPMNDDGSVDYEGFRTLLNWQYEHGTSAVLIMGSTGEVSMLSPEERRAIVEKTVPMRPGNMQMYYGCTGNNTETTIAYVQHAKSAGADGAIVAAPAYIGADNQAITDFMFEVLDSTDLAMGFYNNPPRVKTDLHWTDILKLAKHDNMVVLKESTTRVGQVAQVAAAKPDMSIMCCCSPNLGLVVPTMSLGGHGTANMTGNLIPAEMATISTPWTKEGDASAFREAYLRNLPILHFAYSAINPVAPKTMMRALGLPSGPMRKPLQPLAPAALEAGLNAYRELGLDRKYGLDIRPAAIAAE</sequence>
<dbReference type="Pfam" id="PF00701">
    <property type="entry name" value="DHDPS"/>
    <property type="match status" value="1"/>
</dbReference>
<dbReference type="InterPro" id="IPR013785">
    <property type="entry name" value="Aldolase_TIM"/>
</dbReference>
<dbReference type="PANTHER" id="PTHR12128:SF66">
    <property type="entry name" value="4-HYDROXY-2-OXOGLUTARATE ALDOLASE, MITOCHONDRIAL"/>
    <property type="match status" value="1"/>
</dbReference>
<dbReference type="SUPFAM" id="SSF51569">
    <property type="entry name" value="Aldolase"/>
    <property type="match status" value="1"/>
</dbReference>
<evidence type="ECO:0000313" key="7">
    <source>
        <dbReference type="Proteomes" id="UP000242763"/>
    </source>
</evidence>
<reference evidence="7" key="1">
    <citation type="submission" date="2016-10" db="EMBL/GenBank/DDBJ databases">
        <authorList>
            <person name="Varghese N."/>
            <person name="Submissions S."/>
        </authorList>
    </citation>
    <scope>NUCLEOTIDE SEQUENCE [LARGE SCALE GENOMIC DNA]</scope>
    <source>
        <strain evidence="7">DSM 21857</strain>
    </source>
</reference>
<dbReference type="EMBL" id="FORF01000002">
    <property type="protein sequence ID" value="SFI46670.1"/>
    <property type="molecule type" value="Genomic_DNA"/>
</dbReference>
<dbReference type="PANTHER" id="PTHR12128">
    <property type="entry name" value="DIHYDRODIPICOLINATE SYNTHASE"/>
    <property type="match status" value="1"/>
</dbReference>
<name>A0A1I3IFJ7_9HYPH</name>
<dbReference type="InterPro" id="IPR002220">
    <property type="entry name" value="DapA-like"/>
</dbReference>
<dbReference type="Gene3D" id="3.20.20.70">
    <property type="entry name" value="Aldolase class I"/>
    <property type="match status" value="1"/>
</dbReference>
<evidence type="ECO:0000256" key="4">
    <source>
        <dbReference type="PIRSR" id="PIRSR001365-1"/>
    </source>
</evidence>
<dbReference type="RefSeq" id="WP_091518318.1">
    <property type="nucleotide sequence ID" value="NZ_FORF01000002.1"/>
</dbReference>